<dbReference type="PROSITE" id="PS50090">
    <property type="entry name" value="MYB_LIKE"/>
    <property type="match status" value="2"/>
</dbReference>
<feature type="region of interest" description="Disordered" evidence="1">
    <location>
        <begin position="672"/>
        <end position="725"/>
    </location>
</feature>
<feature type="region of interest" description="Disordered" evidence="1">
    <location>
        <begin position="123"/>
        <end position="169"/>
    </location>
</feature>
<feature type="region of interest" description="Disordered" evidence="1">
    <location>
        <begin position="599"/>
        <end position="618"/>
    </location>
</feature>
<dbReference type="InterPro" id="IPR009057">
    <property type="entry name" value="Homeodomain-like_sf"/>
</dbReference>
<dbReference type="PROSITE" id="PS51294">
    <property type="entry name" value="HTH_MYB"/>
    <property type="match status" value="2"/>
</dbReference>
<feature type="compositionally biased region" description="Polar residues" evidence="1">
    <location>
        <begin position="1051"/>
        <end position="1069"/>
    </location>
</feature>
<accession>A0AA88H433</accession>
<evidence type="ECO:0000256" key="1">
    <source>
        <dbReference type="SAM" id="MobiDB-lite"/>
    </source>
</evidence>
<evidence type="ECO:0000259" key="2">
    <source>
        <dbReference type="PROSITE" id="PS50090"/>
    </source>
</evidence>
<proteinExistence type="predicted"/>
<feature type="domain" description="HTH myb-type" evidence="4">
    <location>
        <begin position="281"/>
        <end position="327"/>
    </location>
</feature>
<dbReference type="SUPFAM" id="SSF46689">
    <property type="entry name" value="Homeodomain-like"/>
    <property type="match status" value="2"/>
</dbReference>
<feature type="domain" description="Myb-like" evidence="2">
    <location>
        <begin position="281"/>
        <end position="327"/>
    </location>
</feature>
<feature type="compositionally biased region" description="Low complexity" evidence="1">
    <location>
        <begin position="130"/>
        <end position="160"/>
    </location>
</feature>
<evidence type="ECO:0000259" key="4">
    <source>
        <dbReference type="PROSITE" id="PS51294"/>
    </source>
</evidence>
<protein>
    <recommendedName>
        <fullName evidence="7">Myb transcription factor</fullName>
    </recommendedName>
</protein>
<feature type="region of interest" description="Disordered" evidence="1">
    <location>
        <begin position="490"/>
        <end position="518"/>
    </location>
</feature>
<dbReference type="InterPro" id="IPR017930">
    <property type="entry name" value="Myb_dom"/>
</dbReference>
<feature type="compositionally biased region" description="Low complexity" evidence="1">
    <location>
        <begin position="391"/>
        <end position="409"/>
    </location>
</feature>
<dbReference type="CDD" id="cd00167">
    <property type="entry name" value="SANT"/>
    <property type="match status" value="2"/>
</dbReference>
<evidence type="ECO:0000259" key="3">
    <source>
        <dbReference type="PROSITE" id="PS51293"/>
    </source>
</evidence>
<feature type="compositionally biased region" description="Low complexity" evidence="1">
    <location>
        <begin position="982"/>
        <end position="1001"/>
    </location>
</feature>
<dbReference type="Gene3D" id="1.10.10.60">
    <property type="entry name" value="Homeodomain-like"/>
    <property type="match status" value="2"/>
</dbReference>
<feature type="compositionally biased region" description="Low complexity" evidence="1">
    <location>
        <begin position="9"/>
        <end position="56"/>
    </location>
</feature>
<feature type="region of interest" description="Disordered" evidence="1">
    <location>
        <begin position="220"/>
        <end position="279"/>
    </location>
</feature>
<dbReference type="GO" id="GO:0000981">
    <property type="term" value="F:DNA-binding transcription factor activity, RNA polymerase II-specific"/>
    <property type="evidence" value="ECO:0007669"/>
    <property type="project" value="TreeGrafter"/>
</dbReference>
<sequence>MSSQPPPSSSSSSNNTNNNTNLPSTTTRPSSIPSSPSSSNNNNNNNMMMRSSPKPSGGMIPQYQQYFHLLQSMTSGSSLPIPSTSTSLNLSPNLSGLPTTSSSIGLVSTSPMMRRTTLSAILGTTPSGLTRSNPTALSTTTTTMTTSQNSSSKGNSGSASPKNENVSSTPMLVTSNAASTTLQNSSSQLSSPVPISSALPVKHVSSVVDDDGVTTTSSSMVLLDSSDSMPSPATAKQRKPRKKKEEDQVKIASATEDDASTSGGQTEDDASKKGRSKTCKRWTEEQNRLLKDAVLRYGPRNWKKIASEISGGMFTADQCNQHWHRVLHPRIIKGEWTQEEDNLLFDKVAEYGESSWTKVAEFLIGRTDIQCRHRYFQKKKEVETGSRRKSTSTFSSPSLASSTGASPSLGVTADGGMLSPQLAEGVRVNMPTPSPPLGISPSSILDSGSTSNFVHQHKITLFTTPSTVPLQERLKGDSSIILGPQQVLTSPNLQHSSSSGGGGGGGGTFSSPSLSMEPKQRVTQFSYLEKDGIDESDFKDDMMIMSSSTGTSHNFPKSQISIPHDEKKYTIPVPSQQEEISHKQPPYNENLLLCDEEDLSTPKLGTSGSEEDMSHHMKRATPQLVSTQQDDMDEDEEPHQLTIDEIDTTTSPELVKAKNLQKSIQVPPVQTNTSMSTTITTGSPQVVTTSGTSSSSSGGGGDHLNALNNNTPTITPAKPKKRSSALNRMRGNINVWIPFSESEEQVLLTEVYKQLLEKNVILPHQKLNFTNKGTNSPTDSIKHENASSSCTPHEGQLPPSSESNLVNVDIHEATTTPTTTTTTTTRQSILLPSPVPILMTSNSSIPRQLIPHNNHLRKTSENVTSTNHDDDDYVDDIDFVEILTVNSNCFHPLRTHHSLKTHFVKLREMLGDAALFNLSSQSLTPSSLLQDQPQGPVLEPLSHTPLVLYQKSNSHAWLSSSKVATHRTSSLTSTSSQSTAAAAATSHSAASATISSSPQATQPNKPGRKKKMVMSDATQVTTASMAEEGASRAPSSTGKPGRKRKTIPAAASTSTQLLSQPGVASSTMAEPTRKKVKKTPSAEAKHAKSEDVTSQPMTQVPAVADSNVTFLLLKNFNAPATTKQIQPSKTTLPLDTPLSQIISTIRGSLSLSYDPELYCESSLVSNTAQSLRNLMEEKNIRHDELVIFYK</sequence>
<feature type="compositionally biased region" description="Gly residues" evidence="1">
    <location>
        <begin position="499"/>
        <end position="508"/>
    </location>
</feature>
<dbReference type="RefSeq" id="XP_044555168.1">
    <property type="nucleotide sequence ID" value="XM_044696706.1"/>
</dbReference>
<evidence type="ECO:0008006" key="7">
    <source>
        <dbReference type="Google" id="ProtNLM"/>
    </source>
</evidence>
<dbReference type="Proteomes" id="UP000816034">
    <property type="component" value="Unassembled WGS sequence"/>
</dbReference>
<dbReference type="InterPro" id="IPR017884">
    <property type="entry name" value="SANT_dom"/>
</dbReference>
<feature type="region of interest" description="Disordered" evidence="1">
    <location>
        <begin position="1"/>
        <end position="60"/>
    </location>
</feature>
<feature type="compositionally biased region" description="Low complexity" evidence="1">
    <location>
        <begin position="220"/>
        <end position="232"/>
    </location>
</feature>
<dbReference type="PANTHER" id="PTHR45614:SF51">
    <property type="entry name" value="MYB-LIKE DNA-BINDING PROTEIN BAS1"/>
    <property type="match status" value="1"/>
</dbReference>
<feature type="region of interest" description="Disordered" evidence="1">
    <location>
        <begin position="982"/>
        <end position="1098"/>
    </location>
</feature>
<dbReference type="InterPro" id="IPR050560">
    <property type="entry name" value="MYB_TF"/>
</dbReference>
<organism evidence="5 6">
    <name type="scientific">Naegleria lovaniensis</name>
    <name type="common">Amoeba</name>
    <dbReference type="NCBI Taxonomy" id="51637"/>
    <lineage>
        <taxon>Eukaryota</taxon>
        <taxon>Discoba</taxon>
        <taxon>Heterolobosea</taxon>
        <taxon>Tetramitia</taxon>
        <taxon>Eutetramitia</taxon>
        <taxon>Vahlkampfiidae</taxon>
        <taxon>Naegleria</taxon>
    </lineage>
</organism>
<keyword evidence="6" id="KW-1185">Reference proteome</keyword>
<reference evidence="5 6" key="1">
    <citation type="journal article" date="2018" name="BMC Genomics">
        <title>The genome of Naegleria lovaniensis, the basis for a comparative approach to unravel pathogenicity factors of the human pathogenic amoeba N. fowleri.</title>
        <authorList>
            <person name="Liechti N."/>
            <person name="Schurch N."/>
            <person name="Bruggmann R."/>
            <person name="Wittwer M."/>
        </authorList>
    </citation>
    <scope>NUCLEOTIDE SEQUENCE [LARGE SCALE GENOMIC DNA]</scope>
    <source>
        <strain evidence="5 6">ATCC 30569</strain>
    </source>
</reference>
<dbReference type="EMBL" id="PYSW02000002">
    <property type="protein sequence ID" value="KAG2393274.1"/>
    <property type="molecule type" value="Genomic_DNA"/>
</dbReference>
<feature type="domain" description="HTH myb-type" evidence="4">
    <location>
        <begin position="328"/>
        <end position="383"/>
    </location>
</feature>
<feature type="region of interest" description="Disordered" evidence="1">
    <location>
        <begin position="770"/>
        <end position="804"/>
    </location>
</feature>
<comment type="caution">
    <text evidence="5">The sequence shown here is derived from an EMBL/GenBank/DDBJ whole genome shotgun (WGS) entry which is preliminary data.</text>
</comment>
<dbReference type="SMART" id="SM00717">
    <property type="entry name" value="SANT"/>
    <property type="match status" value="2"/>
</dbReference>
<evidence type="ECO:0000313" key="6">
    <source>
        <dbReference type="Proteomes" id="UP000816034"/>
    </source>
</evidence>
<feature type="domain" description="Myb-like" evidence="2">
    <location>
        <begin position="328"/>
        <end position="375"/>
    </location>
</feature>
<feature type="compositionally biased region" description="Low complexity" evidence="1">
    <location>
        <begin position="672"/>
        <end position="696"/>
    </location>
</feature>
<evidence type="ECO:0000313" key="5">
    <source>
        <dbReference type="EMBL" id="KAG2393274.1"/>
    </source>
</evidence>
<dbReference type="AlphaFoldDB" id="A0AA88H433"/>
<feature type="domain" description="SANT" evidence="3">
    <location>
        <begin position="331"/>
        <end position="383"/>
    </location>
</feature>
<dbReference type="InterPro" id="IPR001005">
    <property type="entry name" value="SANT/Myb"/>
</dbReference>
<dbReference type="GeneID" id="68099259"/>
<feature type="region of interest" description="Disordered" evidence="1">
    <location>
        <begin position="380"/>
        <end position="413"/>
    </location>
</feature>
<dbReference type="PROSITE" id="PS51293">
    <property type="entry name" value="SANT"/>
    <property type="match status" value="1"/>
</dbReference>
<feature type="compositionally biased region" description="Polar residues" evidence="1">
    <location>
        <begin position="770"/>
        <end position="779"/>
    </location>
</feature>
<name>A0AA88H433_NAELO</name>
<dbReference type="PANTHER" id="PTHR45614">
    <property type="entry name" value="MYB PROTEIN-RELATED"/>
    <property type="match status" value="1"/>
</dbReference>
<gene>
    <name evidence="5" type="ORF">C9374_006805</name>
</gene>
<dbReference type="GO" id="GO:0000978">
    <property type="term" value="F:RNA polymerase II cis-regulatory region sequence-specific DNA binding"/>
    <property type="evidence" value="ECO:0007669"/>
    <property type="project" value="TreeGrafter"/>
</dbReference>
<dbReference type="Pfam" id="PF13921">
    <property type="entry name" value="Myb_DNA-bind_6"/>
    <property type="match status" value="1"/>
</dbReference>
<dbReference type="GO" id="GO:0005634">
    <property type="term" value="C:nucleus"/>
    <property type="evidence" value="ECO:0007669"/>
    <property type="project" value="TreeGrafter"/>
</dbReference>